<proteinExistence type="predicted"/>
<name>A0A6J4HAS2_9BACT</name>
<protein>
    <submittedName>
        <fullName evidence="1">Uncharacterized protein</fullName>
    </submittedName>
</protein>
<sequence>MNSDMFAAARGVSRQGLDADFAADEAHKSNLILEARAAREQGRDEAAAARFAEAGAIEERLTDQCLAQGLVEKSYVHGFSAASCWAQAGDFHHAIVLCDGLLARPDLPEGRLRQRIQEYADALRARRAQWYAVLLAETATVEA</sequence>
<dbReference type="AlphaFoldDB" id="A0A6J4HAS2"/>
<dbReference type="EMBL" id="CADCTO010000056">
    <property type="protein sequence ID" value="CAA9219829.1"/>
    <property type="molecule type" value="Genomic_DNA"/>
</dbReference>
<gene>
    <name evidence="1" type="ORF">AVDCRST_MAG63-427</name>
</gene>
<organism evidence="1">
    <name type="scientific">uncultured Armatimonadetes bacterium</name>
    <dbReference type="NCBI Taxonomy" id="157466"/>
    <lineage>
        <taxon>Bacteria</taxon>
        <taxon>Bacillati</taxon>
        <taxon>Armatimonadota</taxon>
        <taxon>environmental samples</taxon>
    </lineage>
</organism>
<accession>A0A6J4HAS2</accession>
<reference evidence="1" key="1">
    <citation type="submission" date="2020-02" db="EMBL/GenBank/DDBJ databases">
        <authorList>
            <person name="Meier V. D."/>
        </authorList>
    </citation>
    <scope>NUCLEOTIDE SEQUENCE</scope>
    <source>
        <strain evidence="1">AVDCRST_MAG63</strain>
    </source>
</reference>
<evidence type="ECO:0000313" key="1">
    <source>
        <dbReference type="EMBL" id="CAA9219829.1"/>
    </source>
</evidence>